<reference evidence="3 4" key="1">
    <citation type="journal article" date="2022" name="Allergy">
        <title>Genome assembly and annotation of Periplaneta americana reveal a comprehensive cockroach allergen profile.</title>
        <authorList>
            <person name="Wang L."/>
            <person name="Xiong Q."/>
            <person name="Saelim N."/>
            <person name="Wang L."/>
            <person name="Nong W."/>
            <person name="Wan A.T."/>
            <person name="Shi M."/>
            <person name="Liu X."/>
            <person name="Cao Q."/>
            <person name="Hui J.H.L."/>
            <person name="Sookrung N."/>
            <person name="Leung T.F."/>
            <person name="Tungtrongchitr A."/>
            <person name="Tsui S.K.W."/>
        </authorList>
    </citation>
    <scope>NUCLEOTIDE SEQUENCE [LARGE SCALE GENOMIC DNA]</scope>
    <source>
        <strain evidence="3">PWHHKU_190912</strain>
    </source>
</reference>
<feature type="compositionally biased region" description="Polar residues" evidence="1">
    <location>
        <begin position="1295"/>
        <end position="1311"/>
    </location>
</feature>
<dbReference type="EMBL" id="JAJSOF020000017">
    <property type="protein sequence ID" value="KAJ4439384.1"/>
    <property type="molecule type" value="Genomic_DNA"/>
</dbReference>
<dbReference type="PROSITE" id="PS50878">
    <property type="entry name" value="RT_POL"/>
    <property type="match status" value="1"/>
</dbReference>
<dbReference type="Pfam" id="PF00078">
    <property type="entry name" value="RVT_1"/>
    <property type="match status" value="2"/>
</dbReference>
<feature type="domain" description="Reverse transcriptase" evidence="2">
    <location>
        <begin position="1314"/>
        <end position="1569"/>
    </location>
</feature>
<dbReference type="PANTHER" id="PTHR47027">
    <property type="entry name" value="REVERSE TRANSCRIPTASE DOMAIN-CONTAINING PROTEIN"/>
    <property type="match status" value="1"/>
</dbReference>
<evidence type="ECO:0000259" key="2">
    <source>
        <dbReference type="PROSITE" id="PS50878"/>
    </source>
</evidence>
<feature type="compositionally biased region" description="Basic and acidic residues" evidence="1">
    <location>
        <begin position="368"/>
        <end position="429"/>
    </location>
</feature>
<dbReference type="InterPro" id="IPR043502">
    <property type="entry name" value="DNA/RNA_pol_sf"/>
</dbReference>
<feature type="compositionally biased region" description="Polar residues" evidence="1">
    <location>
        <begin position="594"/>
        <end position="603"/>
    </location>
</feature>
<dbReference type="CDD" id="cd01650">
    <property type="entry name" value="RT_nLTR_like"/>
    <property type="match status" value="2"/>
</dbReference>
<dbReference type="InterPro" id="IPR036691">
    <property type="entry name" value="Endo/exonu/phosph_ase_sf"/>
</dbReference>
<accession>A0ABQ8SZZ9</accession>
<dbReference type="InterPro" id="IPR043128">
    <property type="entry name" value="Rev_trsase/Diguanyl_cyclase"/>
</dbReference>
<feature type="region of interest" description="Disordered" evidence="1">
    <location>
        <begin position="15"/>
        <end position="603"/>
    </location>
</feature>
<comment type="caution">
    <text evidence="3">The sequence shown here is derived from an EMBL/GenBank/DDBJ whole genome shotgun (WGS) entry which is preliminary data.</text>
</comment>
<sequence length="1891" mass="220918">MSPGSITESYPAFAYIGLRENPGKNLNQKGPETPRREEICDTTTRRDRRRLDGKGPETPQREETGDTTTRRDRRRLDGKRPETPQREETGDTTTRRDRRRLDGKRTETPQPEEICDTTTRRDRRRLDGKGPEAPQREEICDTTTRRDRRRLDGKGPETPQPEEICDTTTRRDRRRLDGKGPETPQRKEICDTTTRRDRRRLDGKGLETPQREETGDTTTRRDRRRLDGKGPETPQRKEICDTTTRRDRRRLDGKGLETPQREETGDTTTRRDRRRLDGKGPETPQPEEICDTTTRRDRRRLDGKGPETPQPEEICDTTTRRDRRRLDGKGPETPQPEEICDTTTRRDRRRLDGKGPETPQPEEICDTTTRRDRRRLDGKGPETPQREETGDTTTRRDRRRLEGKGPETLRREETGDATTGRDRDTTTGRDRRRFNGKGQRYHDGKGERHHDGKGQRHHDGKGQKHHDGKGPETLRREGTDTTTGRDRRRFDGKGQRHNDGKGQRHHDGKGQRHHDGMGPETLRREGTAGATTGRDMRHHNGKGPETLRREGTETPQREGTGDATTGRDRRHHNGKGPETLRWEGTETPRREGTGDSSTGRNNLQSYHKNVVPTMESSLNGVYAPEEGRREDTEIFYEELQKQVNKYNKTDHMLILGDLNARVGNVPIVNIVGAFGEITLNENGKTLRDFATFNQLKITNTFFRKKDINKYTWNARGSRSIIDYVIANKKMSSQIRDTHVFRGNDISSDHFLVTSKVEIWARWKKLKCSTKLQNQNFKFKVHLLQEESIRNLYQQRLTRELQMVETKDNIEEEWSRLKSAILKIANEVLGKSKTSNRKRGLKIWNTEIANSIKEKQDAYKSYLQTRTDEAWEIYKQKRNETKNLIKRSHSESWERFIANIEHDIHGRQNVAFKLMKHLNKVEKDTASINIITEHQWIQHYRNLWYDENCEENYYVESDSSSIDQIDIKELEAALKVTKNRKATGLDGINAELIKYGGMILKFCFLHFLNMCWKNCSVPMEWNTAKVISLFKKGNRNDTGNYRGITLLDAGYKIYGKILNQRLQAIADVVISEEQSGFRKGRSSSDNIFIMRQIIEKRREFGLETHLAFIDYEKAFDKVKRPLLWKILEIRGFPKHLISAVKRCDISFNYEKDIEKKVNRFQMICGTIGRTLGRKARKETQMKFYKVMAVLTLIYGSESWTITKKEESRIQSAEMKFMRYVRRCTKADKIKNETIRSDLNIFSVHDMVEENKTKWKDHVDRMAENRLPKKIMNYRPIGKRDLGRPRKRWLDDRDRNSQLGNKPKTNLQTTDPQARSRRHSSYSCIHMQQVLVRSAFRVDHLLQCYSTVFQRIVTRMIHLPLGLRTMTSTRTRSELSIDIERPIMEKKWEYKGTLHQLFIGFKKAYDSVKREVLYDILVEFGILKILVRLIKMCLSETYNRVRISQFLSDAFPIHYGLKQGDVLSPLLFNFALEYAIRKVQDNREGLELNGLHQLLVYADDVNILGENPQTIRENTGMLLEASKEIGLEVNPEKTKYMIMSRDENIVRNGNIKIGNLSFEEVEKFKYLGATITSINDTREEIKHRINMGNACYYSVEKLLSSSLLSKNVKVRIYKTVILPVVLYGCETWTLTLRDEQRRLRWAGHVARMGESINAYRVLVGRPEGKRPLGRPRRRWEDNIKMDLREVGYDDREWINLAQDRDQWRAYIIEHIRVCGDLRPEFASGTTSSDLRRVQRSTLAIIVVKKPCSFILTASNSRRQSPAMTLKNKTQRSTQLKFYTTLAVPVLTYGSENWSINRATKKKIESSEMKFLRSVADLTLLDHQKNKNIQQLNIFNLTEKIQQQKHNWYQHIRRMNDDRLPKVILNYEPRGHRNVGRPRTRWIDDINFEDGTGQ</sequence>
<feature type="compositionally biased region" description="Basic and acidic residues" evidence="1">
    <location>
        <begin position="468"/>
        <end position="502"/>
    </location>
</feature>
<evidence type="ECO:0000313" key="4">
    <source>
        <dbReference type="Proteomes" id="UP001148838"/>
    </source>
</evidence>
<keyword evidence="4" id="KW-1185">Reference proteome</keyword>
<dbReference type="Gene3D" id="3.30.70.270">
    <property type="match status" value="1"/>
</dbReference>
<dbReference type="SUPFAM" id="SSF56219">
    <property type="entry name" value="DNase I-like"/>
    <property type="match status" value="1"/>
</dbReference>
<dbReference type="InterPro" id="IPR005135">
    <property type="entry name" value="Endo/exonuclease/phosphatase"/>
</dbReference>
<dbReference type="Pfam" id="PF14529">
    <property type="entry name" value="Exo_endo_phos_2"/>
    <property type="match status" value="1"/>
</dbReference>
<feature type="region of interest" description="Disordered" evidence="1">
    <location>
        <begin position="1272"/>
        <end position="1317"/>
    </location>
</feature>
<feature type="compositionally biased region" description="Basic and acidic residues" evidence="1">
    <location>
        <begin position="545"/>
        <end position="560"/>
    </location>
</feature>
<evidence type="ECO:0000313" key="3">
    <source>
        <dbReference type="EMBL" id="KAJ4439384.1"/>
    </source>
</evidence>
<proteinExistence type="predicted"/>
<feature type="compositionally biased region" description="Basic and acidic residues" evidence="1">
    <location>
        <begin position="343"/>
        <end position="355"/>
    </location>
</feature>
<feature type="compositionally biased region" description="Basic and acidic residues" evidence="1">
    <location>
        <begin position="293"/>
        <end position="305"/>
    </location>
</feature>
<dbReference type="InterPro" id="IPR000477">
    <property type="entry name" value="RT_dom"/>
</dbReference>
<protein>
    <recommendedName>
        <fullName evidence="2">Reverse transcriptase domain-containing protein</fullName>
    </recommendedName>
</protein>
<feature type="compositionally biased region" description="Basic and acidic residues" evidence="1">
    <location>
        <begin position="1276"/>
        <end position="1294"/>
    </location>
</feature>
<name>A0ABQ8SZZ9_PERAM</name>
<dbReference type="PANTHER" id="PTHR47027:SF29">
    <property type="entry name" value="C2H2-TYPE DOMAIN-CONTAINING PROTEIN"/>
    <property type="match status" value="1"/>
</dbReference>
<dbReference type="SUPFAM" id="SSF56672">
    <property type="entry name" value="DNA/RNA polymerases"/>
    <property type="match status" value="2"/>
</dbReference>
<feature type="compositionally biased region" description="Basic and acidic residues" evidence="1">
    <location>
        <begin position="168"/>
        <end position="280"/>
    </location>
</feature>
<organism evidence="3 4">
    <name type="scientific">Periplaneta americana</name>
    <name type="common">American cockroach</name>
    <name type="synonym">Blatta americana</name>
    <dbReference type="NCBI Taxonomy" id="6978"/>
    <lineage>
        <taxon>Eukaryota</taxon>
        <taxon>Metazoa</taxon>
        <taxon>Ecdysozoa</taxon>
        <taxon>Arthropoda</taxon>
        <taxon>Hexapoda</taxon>
        <taxon>Insecta</taxon>
        <taxon>Pterygota</taxon>
        <taxon>Neoptera</taxon>
        <taxon>Polyneoptera</taxon>
        <taxon>Dictyoptera</taxon>
        <taxon>Blattodea</taxon>
        <taxon>Blattoidea</taxon>
        <taxon>Blattidae</taxon>
        <taxon>Blattinae</taxon>
        <taxon>Periplaneta</taxon>
    </lineage>
</organism>
<dbReference type="Gene3D" id="3.60.10.10">
    <property type="entry name" value="Endonuclease/exonuclease/phosphatase"/>
    <property type="match status" value="1"/>
</dbReference>
<feature type="compositionally biased region" description="Basic and acidic residues" evidence="1">
    <location>
        <begin position="578"/>
        <end position="593"/>
    </location>
</feature>
<evidence type="ECO:0000256" key="1">
    <source>
        <dbReference type="SAM" id="MobiDB-lite"/>
    </source>
</evidence>
<dbReference type="Proteomes" id="UP001148838">
    <property type="component" value="Unassembled WGS sequence"/>
</dbReference>
<feature type="compositionally biased region" description="Basic and acidic residues" evidence="1">
    <location>
        <begin position="32"/>
        <end position="107"/>
    </location>
</feature>
<feature type="compositionally biased region" description="Basic and acidic residues" evidence="1">
    <location>
        <begin position="118"/>
        <end position="155"/>
    </location>
</feature>
<feature type="compositionally biased region" description="Basic and acidic residues" evidence="1">
    <location>
        <begin position="440"/>
        <end position="454"/>
    </location>
</feature>
<feature type="compositionally biased region" description="Basic and acidic residues" evidence="1">
    <location>
        <begin position="318"/>
        <end position="330"/>
    </location>
</feature>
<gene>
    <name evidence="3" type="ORF">ANN_07506</name>
</gene>
<feature type="compositionally biased region" description="Basic and acidic residues" evidence="1">
    <location>
        <begin position="508"/>
        <end position="526"/>
    </location>
</feature>
<feature type="compositionally biased region" description="Basic residues" evidence="1">
    <location>
        <begin position="455"/>
        <end position="467"/>
    </location>
</feature>